<dbReference type="SUPFAM" id="SSF55811">
    <property type="entry name" value="Nudix"/>
    <property type="match status" value="1"/>
</dbReference>
<proteinExistence type="predicted"/>
<dbReference type="Pfam" id="PF00293">
    <property type="entry name" value="NUDIX"/>
    <property type="match status" value="1"/>
</dbReference>
<reference evidence="4 5" key="1">
    <citation type="submission" date="2017-02" db="EMBL/GenBank/DDBJ databases">
        <authorList>
            <person name="Peterson S.W."/>
        </authorList>
    </citation>
    <scope>NUCLEOTIDE SEQUENCE [LARGE SCALE GENOMIC DNA]</scope>
    <source>
        <strain evidence="4 5">ATCC 35992</strain>
    </source>
</reference>
<dbReference type="GO" id="GO:0016787">
    <property type="term" value="F:hydrolase activity"/>
    <property type="evidence" value="ECO:0007669"/>
    <property type="project" value="UniProtKB-KW"/>
</dbReference>
<dbReference type="Proteomes" id="UP000190814">
    <property type="component" value="Unassembled WGS sequence"/>
</dbReference>
<evidence type="ECO:0000259" key="3">
    <source>
        <dbReference type="PROSITE" id="PS51462"/>
    </source>
</evidence>
<dbReference type="Gene3D" id="3.90.79.10">
    <property type="entry name" value="Nucleoside Triphosphate Pyrophosphohydrolase"/>
    <property type="match status" value="1"/>
</dbReference>
<keyword evidence="5" id="KW-1185">Reference proteome</keyword>
<protein>
    <submittedName>
        <fullName evidence="4">ADP-ribose pyrophosphatase</fullName>
    </submittedName>
</protein>
<feature type="domain" description="Nudix hydrolase" evidence="3">
    <location>
        <begin position="37"/>
        <end position="172"/>
    </location>
</feature>
<comment type="cofactor">
    <cofactor evidence="1">
        <name>Mg(2+)</name>
        <dbReference type="ChEBI" id="CHEBI:18420"/>
    </cofactor>
</comment>
<keyword evidence="2" id="KW-0378">Hydrolase</keyword>
<dbReference type="EMBL" id="FUXZ01000004">
    <property type="protein sequence ID" value="SKA62549.1"/>
    <property type="molecule type" value="Genomic_DNA"/>
</dbReference>
<organism evidence="4 5">
    <name type="scientific">Eubacterium uniforme</name>
    <dbReference type="NCBI Taxonomy" id="39495"/>
    <lineage>
        <taxon>Bacteria</taxon>
        <taxon>Bacillati</taxon>
        <taxon>Bacillota</taxon>
        <taxon>Clostridia</taxon>
        <taxon>Eubacteriales</taxon>
        <taxon>Eubacteriaceae</taxon>
        <taxon>Eubacterium</taxon>
    </lineage>
</organism>
<name>A0A1T4VC45_9FIRM</name>
<dbReference type="InterPro" id="IPR015797">
    <property type="entry name" value="NUDIX_hydrolase-like_dom_sf"/>
</dbReference>
<evidence type="ECO:0000313" key="5">
    <source>
        <dbReference type="Proteomes" id="UP000190814"/>
    </source>
</evidence>
<dbReference type="PROSITE" id="PS51462">
    <property type="entry name" value="NUDIX"/>
    <property type="match status" value="1"/>
</dbReference>
<dbReference type="AlphaFoldDB" id="A0A1T4VC45"/>
<dbReference type="OrthoDB" id="9806150at2"/>
<dbReference type="GO" id="GO:0006753">
    <property type="term" value="P:nucleoside phosphate metabolic process"/>
    <property type="evidence" value="ECO:0007669"/>
    <property type="project" value="TreeGrafter"/>
</dbReference>
<dbReference type="InterPro" id="IPR000086">
    <property type="entry name" value="NUDIX_hydrolase_dom"/>
</dbReference>
<evidence type="ECO:0000256" key="2">
    <source>
        <dbReference type="ARBA" id="ARBA00022801"/>
    </source>
</evidence>
<dbReference type="PANTHER" id="PTHR11839">
    <property type="entry name" value="UDP/ADP-SUGAR PYROPHOSPHATASE"/>
    <property type="match status" value="1"/>
</dbReference>
<dbReference type="STRING" id="39495.SAMN02745111_00646"/>
<dbReference type="PANTHER" id="PTHR11839:SF18">
    <property type="entry name" value="NUDIX HYDROLASE DOMAIN-CONTAINING PROTEIN"/>
    <property type="match status" value="1"/>
</dbReference>
<dbReference type="GO" id="GO:0019693">
    <property type="term" value="P:ribose phosphate metabolic process"/>
    <property type="evidence" value="ECO:0007669"/>
    <property type="project" value="TreeGrafter"/>
</dbReference>
<sequence length="181" mass="20540">MEPVKRLKRELIHKGAVVDYYADTVEVGGEVAVWDFVHHNGAAAVLPVDNEGKILMVRQYRNALDRFTLEIPAGKLDTPDEPTLECATRELEEETGYKAGKIEYLLSINTNVAIFDENIDVYLATDLTKGEMHLDPMEEINVERYELSELQDMIFKGELKDSKTVAAINAYAVMLYKNMIR</sequence>
<evidence type="ECO:0000256" key="1">
    <source>
        <dbReference type="ARBA" id="ARBA00001946"/>
    </source>
</evidence>
<dbReference type="RefSeq" id="WP_078765537.1">
    <property type="nucleotide sequence ID" value="NZ_FUXZ01000004.1"/>
</dbReference>
<dbReference type="CDD" id="cd03424">
    <property type="entry name" value="NUDIX_ADPRase_Nudt5_UGPPase_Nudt14"/>
    <property type="match status" value="1"/>
</dbReference>
<dbReference type="GO" id="GO:0005829">
    <property type="term" value="C:cytosol"/>
    <property type="evidence" value="ECO:0007669"/>
    <property type="project" value="TreeGrafter"/>
</dbReference>
<gene>
    <name evidence="4" type="ORF">SAMN02745111_00646</name>
</gene>
<evidence type="ECO:0000313" key="4">
    <source>
        <dbReference type="EMBL" id="SKA62549.1"/>
    </source>
</evidence>
<accession>A0A1T4VC45</accession>